<accession>A0A481W097</accession>
<evidence type="ECO:0000313" key="2">
    <source>
        <dbReference type="EMBL" id="QBI99602.1"/>
    </source>
</evidence>
<feature type="compositionally biased region" description="Polar residues" evidence="1">
    <location>
        <begin position="13"/>
        <end position="25"/>
    </location>
</feature>
<feature type="region of interest" description="Disordered" evidence="1">
    <location>
        <begin position="1"/>
        <end position="40"/>
    </location>
</feature>
<dbReference type="EMBL" id="MK524526">
    <property type="protein sequence ID" value="QBI99602.1"/>
    <property type="molecule type" value="Genomic_DNA"/>
</dbReference>
<reference evidence="2 3" key="1">
    <citation type="submission" date="2019-02" db="EMBL/GenBank/DDBJ databases">
        <authorList>
            <person name="Wallace C.J."/>
            <person name="Baxter A."/>
            <person name="Borrie Z."/>
            <person name="Elder J."/>
            <person name="Massey O."/>
            <person name="Wong A."/>
            <person name="Freed N.E."/>
            <person name="Hendrickson H.L."/>
            <person name="Garlena R.A."/>
            <person name="Russell D.A."/>
            <person name="Pope W.H."/>
            <person name="Jacobs-Sera D."/>
            <person name="Hatfull G.F."/>
        </authorList>
    </citation>
    <scope>NUCLEOTIDE SEQUENCE [LARGE SCALE GENOMIC DNA]</scope>
</reference>
<organism evidence="2 3">
    <name type="scientific">Mycobacterium phage Robyn</name>
    <dbReference type="NCBI Taxonomy" id="2530145"/>
    <lineage>
        <taxon>Viruses</taxon>
        <taxon>Duplodnaviria</taxon>
        <taxon>Heunggongvirae</taxon>
        <taxon>Uroviricota</taxon>
        <taxon>Caudoviricetes</taxon>
        <taxon>Bclasvirinae</taxon>
        <taxon>Pegunavirus</taxon>
        <taxon>Pegunavirus manad</taxon>
    </lineage>
</organism>
<evidence type="ECO:0000313" key="3">
    <source>
        <dbReference type="Proteomes" id="UP000293171"/>
    </source>
</evidence>
<name>A0A481W097_9CAUD</name>
<gene>
    <name evidence="2" type="primary">62</name>
    <name evidence="2" type="ORF">SEA_ROBYN_62</name>
</gene>
<sequence>MTAGSRGDPRPRQPTTTGRDSTMTAKPTPDHPGTTEARDA</sequence>
<protein>
    <submittedName>
        <fullName evidence="2">Uncharacterized protein</fullName>
    </submittedName>
</protein>
<dbReference type="Proteomes" id="UP000293171">
    <property type="component" value="Segment"/>
</dbReference>
<evidence type="ECO:0000256" key="1">
    <source>
        <dbReference type="SAM" id="MobiDB-lite"/>
    </source>
</evidence>
<proteinExistence type="predicted"/>